<dbReference type="RefSeq" id="WP_350244559.1">
    <property type="nucleotide sequence ID" value="NZ_CP158299.1"/>
</dbReference>
<dbReference type="InterPro" id="IPR050832">
    <property type="entry name" value="Bact_Acetyltransf"/>
</dbReference>
<dbReference type="EC" id="2.3.1.-" evidence="4"/>
<dbReference type="InterPro" id="IPR016181">
    <property type="entry name" value="Acyl_CoA_acyltransferase"/>
</dbReference>
<dbReference type="EMBL" id="CP158299">
    <property type="protein sequence ID" value="XBV86490.1"/>
    <property type="molecule type" value="Genomic_DNA"/>
</dbReference>
<dbReference type="KEGG" id="dsc:ABOD76_09305"/>
<keyword evidence="2 4" id="KW-0012">Acyltransferase</keyword>
<evidence type="ECO:0000259" key="3">
    <source>
        <dbReference type="PROSITE" id="PS51186"/>
    </source>
</evidence>
<dbReference type="AlphaFoldDB" id="A0AAU7UD65"/>
<dbReference type="Pfam" id="PF00583">
    <property type="entry name" value="Acetyltransf_1"/>
    <property type="match status" value="1"/>
</dbReference>
<name>A0AAU7UD65_9DEIO</name>
<evidence type="ECO:0000313" key="4">
    <source>
        <dbReference type="EMBL" id="XBV86490.1"/>
    </source>
</evidence>
<proteinExistence type="predicted"/>
<dbReference type="PANTHER" id="PTHR43877">
    <property type="entry name" value="AMINOALKYLPHOSPHONATE N-ACETYLTRANSFERASE-RELATED-RELATED"/>
    <property type="match status" value="1"/>
</dbReference>
<dbReference type="CDD" id="cd04301">
    <property type="entry name" value="NAT_SF"/>
    <property type="match status" value="1"/>
</dbReference>
<protein>
    <submittedName>
        <fullName evidence="4">GNAT family N-acetyltransferase</fullName>
        <ecNumber evidence="4">2.3.1.-</ecNumber>
    </submittedName>
</protein>
<keyword evidence="1 4" id="KW-0808">Transferase</keyword>
<sequence length="268" mass="30178">MPVQLRPYHSVTDAQEFMALYSRLRAQETTLERFLDQERQWPAQLVLERHVAHLDGQLLGLADLRSFEYIPPGWLLLTLGLAPQGGGKRLGDQLLRWAETQALQRGAAGIVTNVLDHDPASRGWAERRGYRLHAHRFASELDLRRPQPTPHWPDGLHPRDMTGASDEEWRQLETLYGDLLAHTPDLQGQPRWTPQQLHAALGGSSRMRPDWVVRAMRGPEVVGLAVGFPITTGIYNEFTGVVPDLRGQGVARMLKLNLSGGHRPRASR</sequence>
<dbReference type="InterPro" id="IPR000182">
    <property type="entry name" value="GNAT_dom"/>
</dbReference>
<dbReference type="Gene3D" id="3.40.630.30">
    <property type="match status" value="1"/>
</dbReference>
<dbReference type="SUPFAM" id="SSF55729">
    <property type="entry name" value="Acyl-CoA N-acyltransferases (Nat)"/>
    <property type="match status" value="2"/>
</dbReference>
<feature type="domain" description="N-acetyltransferase" evidence="3">
    <location>
        <begin position="3"/>
        <end position="148"/>
    </location>
</feature>
<dbReference type="PANTHER" id="PTHR43877:SF1">
    <property type="entry name" value="ACETYLTRANSFERASE"/>
    <property type="match status" value="1"/>
</dbReference>
<evidence type="ECO:0000256" key="1">
    <source>
        <dbReference type="ARBA" id="ARBA00022679"/>
    </source>
</evidence>
<dbReference type="PROSITE" id="PS51186">
    <property type="entry name" value="GNAT"/>
    <property type="match status" value="1"/>
</dbReference>
<evidence type="ECO:0000256" key="2">
    <source>
        <dbReference type="ARBA" id="ARBA00023315"/>
    </source>
</evidence>
<accession>A0AAU7UD65</accession>
<gene>
    <name evidence="4" type="ORF">ABOD76_09305</name>
</gene>
<reference evidence="4" key="1">
    <citation type="submission" date="2024-06" db="EMBL/GenBank/DDBJ databases">
        <title>Draft Genome Sequence of Deinococcus sonorensis Type Strain KR-87, a Biofilm Producing Representative of the Genus Deinococcus.</title>
        <authorList>
            <person name="Boren L.S."/>
            <person name="Grosso R.A."/>
            <person name="Hugenberg-Cox A.N."/>
            <person name="Hill J.T.E."/>
            <person name="Albert C.M."/>
            <person name="Tuohy J.M."/>
        </authorList>
    </citation>
    <scope>NUCLEOTIDE SEQUENCE</scope>
    <source>
        <strain evidence="4">KR-87</strain>
    </source>
</reference>
<organism evidence="4">
    <name type="scientific">Deinococcus sonorensis KR-87</name>
    <dbReference type="NCBI Taxonomy" id="694439"/>
    <lineage>
        <taxon>Bacteria</taxon>
        <taxon>Thermotogati</taxon>
        <taxon>Deinococcota</taxon>
        <taxon>Deinococci</taxon>
        <taxon>Deinococcales</taxon>
        <taxon>Deinococcaceae</taxon>
        <taxon>Deinococcus</taxon>
    </lineage>
</organism>
<dbReference type="GO" id="GO:0016747">
    <property type="term" value="F:acyltransferase activity, transferring groups other than amino-acyl groups"/>
    <property type="evidence" value="ECO:0007669"/>
    <property type="project" value="InterPro"/>
</dbReference>